<dbReference type="Gene3D" id="3.40.190.10">
    <property type="entry name" value="Periplasmic binding protein-like II"/>
    <property type="match status" value="2"/>
</dbReference>
<dbReference type="InterPro" id="IPR041879">
    <property type="entry name" value="YvgL-like_PBP2"/>
</dbReference>
<reference evidence="5 6" key="1">
    <citation type="submission" date="2024-11" db="EMBL/GenBank/DDBJ databases">
        <authorList>
            <person name="Heng Y.C."/>
            <person name="Lim A.C.H."/>
            <person name="Lee J.K.Y."/>
            <person name="Kittelmann S."/>
        </authorList>
    </citation>
    <scope>NUCLEOTIDE SEQUENCE [LARGE SCALE GENOMIC DNA]</scope>
    <source>
        <strain evidence="5 6">WILCCON 0185</strain>
    </source>
</reference>
<dbReference type="InterPro" id="IPR005950">
    <property type="entry name" value="ModA"/>
</dbReference>
<evidence type="ECO:0000256" key="2">
    <source>
        <dbReference type="ARBA" id="ARBA00022723"/>
    </source>
</evidence>
<dbReference type="PANTHER" id="PTHR30632:SF0">
    <property type="entry name" value="SULFATE-BINDING PROTEIN"/>
    <property type="match status" value="1"/>
</dbReference>
<feature type="chain" id="PRO_5047464394" evidence="4">
    <location>
        <begin position="28"/>
        <end position="272"/>
    </location>
</feature>
<organism evidence="5 6">
    <name type="scientific">Candidatus Clostridium stratigraminis</name>
    <dbReference type="NCBI Taxonomy" id="3381661"/>
    <lineage>
        <taxon>Bacteria</taxon>
        <taxon>Bacillati</taxon>
        <taxon>Bacillota</taxon>
        <taxon>Clostridia</taxon>
        <taxon>Eubacteriales</taxon>
        <taxon>Clostridiaceae</taxon>
        <taxon>Clostridium</taxon>
    </lineage>
</organism>
<dbReference type="SUPFAM" id="SSF53850">
    <property type="entry name" value="Periplasmic binding protein-like II"/>
    <property type="match status" value="1"/>
</dbReference>
<keyword evidence="6" id="KW-1185">Reference proteome</keyword>
<comment type="caution">
    <text evidence="5">The sequence shown here is derived from an EMBL/GenBank/DDBJ whole genome shotgun (WGS) entry which is preliminary data.</text>
</comment>
<evidence type="ECO:0000313" key="5">
    <source>
        <dbReference type="EMBL" id="MFL0245814.1"/>
    </source>
</evidence>
<dbReference type="Pfam" id="PF13531">
    <property type="entry name" value="SBP_bac_11"/>
    <property type="match status" value="1"/>
</dbReference>
<evidence type="ECO:0000256" key="3">
    <source>
        <dbReference type="ARBA" id="ARBA00022729"/>
    </source>
</evidence>
<dbReference type="RefSeq" id="WP_406768270.1">
    <property type="nucleotide sequence ID" value="NZ_JBJHZZ010000001.1"/>
</dbReference>
<evidence type="ECO:0000313" key="6">
    <source>
        <dbReference type="Proteomes" id="UP001623591"/>
    </source>
</evidence>
<dbReference type="InterPro" id="IPR050682">
    <property type="entry name" value="ModA/WtpA"/>
</dbReference>
<proteinExistence type="inferred from homology"/>
<dbReference type="PANTHER" id="PTHR30632">
    <property type="entry name" value="MOLYBDATE-BINDING PERIPLASMIC PROTEIN"/>
    <property type="match status" value="1"/>
</dbReference>
<feature type="signal peptide" evidence="4">
    <location>
        <begin position="1"/>
        <end position="27"/>
    </location>
</feature>
<comment type="similarity">
    <text evidence="1">Belongs to the bacterial solute-binding protein ModA family.</text>
</comment>
<dbReference type="PROSITE" id="PS51257">
    <property type="entry name" value="PROKAR_LIPOPROTEIN"/>
    <property type="match status" value="1"/>
</dbReference>
<keyword evidence="2" id="KW-0479">Metal-binding</keyword>
<accession>A0ABW8SZH8</accession>
<name>A0ABW8SZH8_9CLOT</name>
<protein>
    <submittedName>
        <fullName evidence="5">Molybdate ABC transporter substrate-binding protein</fullName>
    </submittedName>
</protein>
<dbReference type="Proteomes" id="UP001623591">
    <property type="component" value="Unassembled WGS sequence"/>
</dbReference>
<gene>
    <name evidence="5" type="primary">modA</name>
    <name evidence="5" type="ORF">ACJDUG_02335</name>
</gene>
<evidence type="ECO:0000256" key="4">
    <source>
        <dbReference type="SAM" id="SignalP"/>
    </source>
</evidence>
<dbReference type="CDD" id="cd13537">
    <property type="entry name" value="PBP2_YvgL_like"/>
    <property type="match status" value="1"/>
</dbReference>
<sequence length="272" mass="29121">MNKSLKIITTSLIAASIFLFSGCTKNADTTKTPAADTKEAAKVNLTISAAASLKDSLDEVKTLYTAANPNVTLTINYGSSGTLQQQIEQGAVVDIFLSAATKQMEALDSKDLLLKDTKKNLLLNDVVLVAPKDSTDITSFKDLTTDKVKKIALGEPKSVPAGQYAEEVFTKLGILDKVKAKTVYGKDVKEVLSWVETGNADAGLVYATDAKASTKVKVVEKAASDLHSQIVYPEAVIKDSKNIDAAKAFLKYLSDDKAKAVFEKYGFKLAGI</sequence>
<dbReference type="EMBL" id="JBJHZZ010000001">
    <property type="protein sequence ID" value="MFL0245814.1"/>
    <property type="molecule type" value="Genomic_DNA"/>
</dbReference>
<dbReference type="PIRSF" id="PIRSF004846">
    <property type="entry name" value="ModA"/>
    <property type="match status" value="1"/>
</dbReference>
<keyword evidence="3 4" id="KW-0732">Signal</keyword>
<dbReference type="NCBIfam" id="TIGR01256">
    <property type="entry name" value="modA"/>
    <property type="match status" value="1"/>
</dbReference>
<evidence type="ECO:0000256" key="1">
    <source>
        <dbReference type="ARBA" id="ARBA00009175"/>
    </source>
</evidence>